<feature type="non-terminal residue" evidence="3">
    <location>
        <position position="319"/>
    </location>
</feature>
<dbReference type="Proteomes" id="UP000007115">
    <property type="component" value="Unassembled WGS sequence"/>
</dbReference>
<sequence>HKRSSSDLGSFLRSKSDAPRALEVQDLVRLTGRSVLYLPPAFSPYDLVLPTCIRATAHYLAQNPANRGLFRIPGSARTVNALCDYYCGESRSGPFISSTTYLPTLPDFIPHHIHDVASTFKRMLSGLPRGILGSLSLLDALLAIYSQLQDHPEMSVSRQARTRAQLIALAIGTIESKLQRDLICAVFGLLSLIGRLGELSPPSDGNGRPNQFMTYSTLGVVFGPLLVSLDDLNNYDIKSSSPTSGLLLIPIPPKKQRRDRQKAKESGDAVTAIPGFEKFGVLNSVAEMLIANWRDVVRQMRALGTHRDQEMAPLQEMHA</sequence>
<dbReference type="SMART" id="SM00324">
    <property type="entry name" value="RhoGAP"/>
    <property type="match status" value="1"/>
</dbReference>
<dbReference type="VEuPathDB" id="FungiDB:TRIVIDRAFT_135899"/>
<dbReference type="GO" id="GO:0007264">
    <property type="term" value="P:small GTPase-mediated signal transduction"/>
    <property type="evidence" value="ECO:0007669"/>
    <property type="project" value="TreeGrafter"/>
</dbReference>
<dbReference type="eggNOG" id="ENOG502SAYM">
    <property type="taxonomic scope" value="Eukaryota"/>
</dbReference>
<dbReference type="PROSITE" id="PS50238">
    <property type="entry name" value="RHOGAP"/>
    <property type="match status" value="1"/>
</dbReference>
<dbReference type="Gene3D" id="1.10.555.10">
    <property type="entry name" value="Rho GTPase activation protein"/>
    <property type="match status" value="1"/>
</dbReference>
<dbReference type="InParanoid" id="G9MZR4"/>
<dbReference type="InterPro" id="IPR000198">
    <property type="entry name" value="RhoGAP_dom"/>
</dbReference>
<organism evidence="3 4">
    <name type="scientific">Hypocrea virens (strain Gv29-8 / FGSC 10586)</name>
    <name type="common">Gliocladium virens</name>
    <name type="synonym">Trichoderma virens</name>
    <dbReference type="NCBI Taxonomy" id="413071"/>
    <lineage>
        <taxon>Eukaryota</taxon>
        <taxon>Fungi</taxon>
        <taxon>Dikarya</taxon>
        <taxon>Ascomycota</taxon>
        <taxon>Pezizomycotina</taxon>
        <taxon>Sordariomycetes</taxon>
        <taxon>Hypocreomycetidae</taxon>
        <taxon>Hypocreales</taxon>
        <taxon>Hypocreaceae</taxon>
        <taxon>Trichoderma</taxon>
    </lineage>
</organism>
<keyword evidence="4" id="KW-1185">Reference proteome</keyword>
<evidence type="ECO:0000313" key="3">
    <source>
        <dbReference type="EMBL" id="EHK20120.1"/>
    </source>
</evidence>
<evidence type="ECO:0000313" key="4">
    <source>
        <dbReference type="Proteomes" id="UP000007115"/>
    </source>
</evidence>
<dbReference type="AlphaFoldDB" id="G9MZR4"/>
<dbReference type="Pfam" id="PF00620">
    <property type="entry name" value="RhoGAP"/>
    <property type="match status" value="1"/>
</dbReference>
<reference evidence="3 4" key="1">
    <citation type="journal article" date="2011" name="Genome Biol.">
        <title>Comparative genome sequence analysis underscores mycoparasitism as the ancestral life style of Trichoderma.</title>
        <authorList>
            <person name="Kubicek C.P."/>
            <person name="Herrera-Estrella A."/>
            <person name="Seidl-Seiboth V."/>
            <person name="Martinez D.A."/>
            <person name="Druzhinina I.S."/>
            <person name="Thon M."/>
            <person name="Zeilinger S."/>
            <person name="Casas-Flores S."/>
            <person name="Horwitz B.A."/>
            <person name="Mukherjee P.K."/>
            <person name="Mukherjee M."/>
            <person name="Kredics L."/>
            <person name="Alcaraz L.D."/>
            <person name="Aerts A."/>
            <person name="Antal Z."/>
            <person name="Atanasova L."/>
            <person name="Cervantes-Badillo M.G."/>
            <person name="Challacombe J."/>
            <person name="Chertkov O."/>
            <person name="McCluskey K."/>
            <person name="Coulpier F."/>
            <person name="Deshpande N."/>
            <person name="von Doehren H."/>
            <person name="Ebbole D.J."/>
            <person name="Esquivel-Naranjo E.U."/>
            <person name="Fekete E."/>
            <person name="Flipphi M."/>
            <person name="Glaser F."/>
            <person name="Gomez-Rodriguez E.Y."/>
            <person name="Gruber S."/>
            <person name="Han C."/>
            <person name="Henrissat B."/>
            <person name="Hermosa R."/>
            <person name="Hernandez-Onate M."/>
            <person name="Karaffa L."/>
            <person name="Kosti I."/>
            <person name="Le Crom S."/>
            <person name="Lindquist E."/>
            <person name="Lucas S."/>
            <person name="Luebeck M."/>
            <person name="Luebeck P.S."/>
            <person name="Margeot A."/>
            <person name="Metz B."/>
            <person name="Misra M."/>
            <person name="Nevalainen H."/>
            <person name="Omann M."/>
            <person name="Packer N."/>
            <person name="Perrone G."/>
            <person name="Uresti-Rivera E.E."/>
            <person name="Salamov A."/>
            <person name="Schmoll M."/>
            <person name="Seiboth B."/>
            <person name="Shapiro H."/>
            <person name="Sukno S."/>
            <person name="Tamayo-Ramos J.A."/>
            <person name="Tisch D."/>
            <person name="Wiest A."/>
            <person name="Wilkinson H.H."/>
            <person name="Zhang M."/>
            <person name="Coutinho P.M."/>
            <person name="Kenerley C.M."/>
            <person name="Monte E."/>
            <person name="Baker S.E."/>
            <person name="Grigoriev I.V."/>
        </authorList>
    </citation>
    <scope>NUCLEOTIDE SEQUENCE [LARGE SCALE GENOMIC DNA]</scope>
    <source>
        <strain evidence="4">Gv29-8 / FGSC 10586</strain>
    </source>
</reference>
<feature type="non-terminal residue" evidence="3">
    <location>
        <position position="1"/>
    </location>
</feature>
<dbReference type="RefSeq" id="XP_013954313.1">
    <property type="nucleotide sequence ID" value="XM_014098838.1"/>
</dbReference>
<evidence type="ECO:0000256" key="1">
    <source>
        <dbReference type="SAM" id="MobiDB-lite"/>
    </source>
</evidence>
<protein>
    <recommendedName>
        <fullName evidence="2">Rho-GAP domain-containing protein</fullName>
    </recommendedName>
</protein>
<evidence type="ECO:0000259" key="2">
    <source>
        <dbReference type="PROSITE" id="PS50238"/>
    </source>
</evidence>
<gene>
    <name evidence="3" type="ORF">TRIVIDRAFT_135899</name>
</gene>
<dbReference type="EMBL" id="ABDF02000081">
    <property type="protein sequence ID" value="EHK20120.1"/>
    <property type="molecule type" value="Genomic_DNA"/>
</dbReference>
<dbReference type="GeneID" id="25787682"/>
<dbReference type="PANTHER" id="PTHR45808">
    <property type="entry name" value="RHO GTPASE-ACTIVATING PROTEIN 68F"/>
    <property type="match status" value="1"/>
</dbReference>
<dbReference type="SUPFAM" id="SSF48350">
    <property type="entry name" value="GTPase activation domain, GAP"/>
    <property type="match status" value="1"/>
</dbReference>
<dbReference type="PANTHER" id="PTHR45808:SF2">
    <property type="entry name" value="RHO GTPASE-ACTIVATING PROTEIN 68F"/>
    <property type="match status" value="1"/>
</dbReference>
<dbReference type="OrthoDB" id="9994905at2759"/>
<name>G9MZR4_HYPVG</name>
<dbReference type="InterPro" id="IPR008936">
    <property type="entry name" value="Rho_GTPase_activation_prot"/>
</dbReference>
<dbReference type="HOGENOM" id="CLU_035249_0_0_1"/>
<accession>G9MZR4</accession>
<dbReference type="GO" id="GO:0005096">
    <property type="term" value="F:GTPase activator activity"/>
    <property type="evidence" value="ECO:0007669"/>
    <property type="project" value="TreeGrafter"/>
</dbReference>
<proteinExistence type="predicted"/>
<dbReference type="OMA" id="KIHVAND"/>
<dbReference type="GO" id="GO:0005737">
    <property type="term" value="C:cytoplasm"/>
    <property type="evidence" value="ECO:0007669"/>
    <property type="project" value="TreeGrafter"/>
</dbReference>
<comment type="caution">
    <text evidence="3">The sequence shown here is derived from an EMBL/GenBank/DDBJ whole genome shotgun (WGS) entry which is preliminary data.</text>
</comment>
<dbReference type="STRING" id="413071.G9MZR4"/>
<feature type="domain" description="Rho-GAP" evidence="2">
    <location>
        <begin position="36"/>
        <end position="297"/>
    </location>
</feature>
<feature type="region of interest" description="Disordered" evidence="1">
    <location>
        <begin position="248"/>
        <end position="268"/>
    </location>
</feature>